<dbReference type="EMBL" id="OOIL02005825">
    <property type="protein sequence ID" value="VFQ96020.1"/>
    <property type="molecule type" value="Genomic_DNA"/>
</dbReference>
<dbReference type="CDD" id="cd00303">
    <property type="entry name" value="retropepsin_like"/>
    <property type="match status" value="1"/>
</dbReference>
<dbReference type="Gene3D" id="1.10.340.70">
    <property type="match status" value="1"/>
</dbReference>
<evidence type="ECO:0000313" key="3">
    <source>
        <dbReference type="EMBL" id="VFQ96020.1"/>
    </source>
</evidence>
<protein>
    <recommendedName>
        <fullName evidence="5">Retrotransposon gag domain-containing protein</fullName>
    </recommendedName>
</protein>
<dbReference type="OrthoDB" id="1933597at2759"/>
<dbReference type="Pfam" id="PF17921">
    <property type="entry name" value="Integrase_H2C2"/>
    <property type="match status" value="1"/>
</dbReference>
<evidence type="ECO:0000259" key="2">
    <source>
        <dbReference type="Pfam" id="PF17921"/>
    </source>
</evidence>
<dbReference type="PANTHER" id="PTHR37984">
    <property type="entry name" value="PROTEIN CBG26694"/>
    <property type="match status" value="1"/>
</dbReference>
<reference evidence="3 4" key="1">
    <citation type="submission" date="2018-04" db="EMBL/GenBank/DDBJ databases">
        <authorList>
            <person name="Vogel A."/>
        </authorList>
    </citation>
    <scope>NUCLEOTIDE SEQUENCE [LARGE SCALE GENOMIC DNA]</scope>
</reference>
<feature type="domain" description="Integrase zinc-binding" evidence="2">
    <location>
        <begin position="536"/>
        <end position="586"/>
    </location>
</feature>
<gene>
    <name evidence="3" type="ORF">CCAM_LOCUS37796</name>
</gene>
<dbReference type="FunFam" id="1.10.340.70:FF:000001">
    <property type="entry name" value="Retrovirus-related Pol polyprotein from transposon gypsy-like Protein"/>
    <property type="match status" value="1"/>
</dbReference>
<evidence type="ECO:0008006" key="5">
    <source>
        <dbReference type="Google" id="ProtNLM"/>
    </source>
</evidence>
<keyword evidence="4" id="KW-1185">Reference proteome</keyword>
<evidence type="ECO:0000259" key="1">
    <source>
        <dbReference type="Pfam" id="PF03732"/>
    </source>
</evidence>
<evidence type="ECO:0000313" key="4">
    <source>
        <dbReference type="Proteomes" id="UP000595140"/>
    </source>
</evidence>
<name>A0A484N4Q1_9ASTE</name>
<feature type="domain" description="Retrotransposon gag" evidence="1">
    <location>
        <begin position="113"/>
        <end position="199"/>
    </location>
</feature>
<accession>A0A484N4Q1</accession>
<dbReference type="Pfam" id="PF03732">
    <property type="entry name" value="Retrotrans_gag"/>
    <property type="match status" value="1"/>
</dbReference>
<dbReference type="Proteomes" id="UP000595140">
    <property type="component" value="Unassembled WGS sequence"/>
</dbReference>
<organism evidence="3 4">
    <name type="scientific">Cuscuta campestris</name>
    <dbReference type="NCBI Taxonomy" id="132261"/>
    <lineage>
        <taxon>Eukaryota</taxon>
        <taxon>Viridiplantae</taxon>
        <taxon>Streptophyta</taxon>
        <taxon>Embryophyta</taxon>
        <taxon>Tracheophyta</taxon>
        <taxon>Spermatophyta</taxon>
        <taxon>Magnoliopsida</taxon>
        <taxon>eudicotyledons</taxon>
        <taxon>Gunneridae</taxon>
        <taxon>Pentapetalae</taxon>
        <taxon>asterids</taxon>
        <taxon>lamiids</taxon>
        <taxon>Solanales</taxon>
        <taxon>Convolvulaceae</taxon>
        <taxon>Cuscuteae</taxon>
        <taxon>Cuscuta</taxon>
        <taxon>Cuscuta subgen. Grammica</taxon>
        <taxon>Cuscuta sect. Cleistogrammica</taxon>
    </lineage>
</organism>
<dbReference type="AlphaFoldDB" id="A0A484N4Q1"/>
<dbReference type="PANTHER" id="PTHR37984:SF5">
    <property type="entry name" value="PROTEIN NYNRIN-LIKE"/>
    <property type="match status" value="1"/>
</dbReference>
<dbReference type="InterPro" id="IPR005162">
    <property type="entry name" value="Retrotrans_gag_dom"/>
</dbReference>
<dbReference type="InterPro" id="IPR041588">
    <property type="entry name" value="Integrase_H2C2"/>
</dbReference>
<sequence length="610" mass="69354">MAADSSTPITAACLREFQEQIDDQLSRALQQLHHTVQQVQLDLGSLRAETLTDKPMRDARQPHDHGQVNPMTKLKLDMPKCDGTDPLGWLFKAHEYFVFYAVPEENRLSAVCLMLEGPALDWFRWRQRNHLLDSWADFVTKFKLRFDPLNYVDYLGLLSKVQQSGTVLDYQQAFEKFLVHVTGVDESNLQSLFHAGLKPHLQHEILLQRPASLSMFFALTRELEAKHAAWATSLQSRVPHPGIIDNKPHSTHPIRRLTYAEKKERDAKGLCYNCDEKWVKGHRCGRFLLLLEDDVGDETSPPEDLDSNVVTADISSLHSLAGPLTPRSLRLSGVLSEGVMDVLIDGGSTHNFVQPTVGTTFTVDLYVLPIHGPDVVLGVQWLQLLGKVTLDYAHLTMEFLWKGSRYLLGREFLICTDQRSLKELLQQVIQTPDQQFYVRKLLGYRFRIVYKPGSSNTVADALSRRDQDDIPATATTDFMALSQPLTSIMERIRAENGSQPDLRALHDQYRRGALPAPYVVADGLVSYNTRLCIGADSELREELLREYHDSPIARHAGVHRTFYRLATSFYWPRMRADVRAYIAKCKPLPLPDDLVDGRMPSQLVRLHAVR</sequence>
<dbReference type="InterPro" id="IPR050951">
    <property type="entry name" value="Retrovirus_Pol_polyprotein"/>
</dbReference>
<proteinExistence type="predicted"/>